<dbReference type="Gene3D" id="2.120.10.30">
    <property type="entry name" value="TolB, C-terminal domain"/>
    <property type="match status" value="2"/>
</dbReference>
<keyword evidence="1" id="KW-0732">Signal</keyword>
<evidence type="ECO:0008006" key="4">
    <source>
        <dbReference type="Google" id="ProtNLM"/>
    </source>
</evidence>
<dbReference type="SUPFAM" id="SSF82171">
    <property type="entry name" value="DPP6 N-terminal domain-like"/>
    <property type="match status" value="2"/>
</dbReference>
<evidence type="ECO:0000256" key="1">
    <source>
        <dbReference type="SAM" id="SignalP"/>
    </source>
</evidence>
<name>A0ABP9E456_9GAMM</name>
<protein>
    <recommendedName>
        <fullName evidence="4">WD40 repeat protein</fullName>
    </recommendedName>
</protein>
<evidence type="ECO:0000313" key="2">
    <source>
        <dbReference type="EMBL" id="GAA4867983.1"/>
    </source>
</evidence>
<keyword evidence="3" id="KW-1185">Reference proteome</keyword>
<sequence length="304" mass="32816">MSATSLTLLLATTLAAASAPGPERVLPDDPAVTRLGPGWLSTPANDYNLSTDADGTLLVFGRSTRGDFSDSRVWVAHAEGGQWSAPKQASFSDPRWRDSDPWLTPDGRWLYFVSDRPAAARAPDRHDLDLWRAPVADGLFGEPEHLAAASSPGEELGPELHDGWLVFNSTRPGGPATLALYRVRLDDAEAAIPEALPPPFNEGLAQGDLTFSPDGQVALFWSIRGDSREPELFAVRREGGQWSAAVRLPAPFNAPGMDFTPAFTADGKYLRWASQRQEQDGPAHPEGSANVYQAGTDLLEALFD</sequence>
<feature type="signal peptide" evidence="1">
    <location>
        <begin position="1"/>
        <end position="17"/>
    </location>
</feature>
<comment type="caution">
    <text evidence="2">The sequence shown here is derived from an EMBL/GenBank/DDBJ whole genome shotgun (WGS) entry which is preliminary data.</text>
</comment>
<dbReference type="InterPro" id="IPR011042">
    <property type="entry name" value="6-blade_b-propeller_TolB-like"/>
</dbReference>
<dbReference type="RefSeq" id="WP_345295391.1">
    <property type="nucleotide sequence ID" value="NZ_BAABJY010000002.1"/>
</dbReference>
<proteinExistence type="predicted"/>
<dbReference type="EMBL" id="BAABJY010000002">
    <property type="protein sequence ID" value="GAA4867983.1"/>
    <property type="molecule type" value="Genomic_DNA"/>
</dbReference>
<feature type="chain" id="PRO_5046221050" description="WD40 repeat protein" evidence="1">
    <location>
        <begin position="18"/>
        <end position="304"/>
    </location>
</feature>
<dbReference type="Proteomes" id="UP001501323">
    <property type="component" value="Unassembled WGS sequence"/>
</dbReference>
<dbReference type="Pfam" id="PF07676">
    <property type="entry name" value="PD40"/>
    <property type="match status" value="2"/>
</dbReference>
<accession>A0ABP9E456</accession>
<reference evidence="3" key="1">
    <citation type="journal article" date="2019" name="Int. J. Syst. Evol. Microbiol.">
        <title>The Global Catalogue of Microorganisms (GCM) 10K type strain sequencing project: providing services to taxonomists for standard genome sequencing and annotation.</title>
        <authorList>
            <consortium name="The Broad Institute Genomics Platform"/>
            <consortium name="The Broad Institute Genome Sequencing Center for Infectious Disease"/>
            <person name="Wu L."/>
            <person name="Ma J."/>
        </authorList>
    </citation>
    <scope>NUCLEOTIDE SEQUENCE [LARGE SCALE GENOMIC DNA]</scope>
    <source>
        <strain evidence="3">JCM 18392</strain>
    </source>
</reference>
<gene>
    <name evidence="2" type="ORF">GCM10023332_20550</name>
</gene>
<organism evidence="2 3">
    <name type="scientific">Luteimonas vadosa</name>
    <dbReference type="NCBI Taxonomy" id="1165507"/>
    <lineage>
        <taxon>Bacteria</taxon>
        <taxon>Pseudomonadati</taxon>
        <taxon>Pseudomonadota</taxon>
        <taxon>Gammaproteobacteria</taxon>
        <taxon>Lysobacterales</taxon>
        <taxon>Lysobacteraceae</taxon>
        <taxon>Luteimonas</taxon>
    </lineage>
</organism>
<evidence type="ECO:0000313" key="3">
    <source>
        <dbReference type="Proteomes" id="UP001501323"/>
    </source>
</evidence>
<dbReference type="InterPro" id="IPR011659">
    <property type="entry name" value="WD40"/>
</dbReference>